<feature type="region of interest" description="Disordered" evidence="1">
    <location>
        <begin position="38"/>
        <end position="99"/>
    </location>
</feature>
<protein>
    <submittedName>
        <fullName evidence="2">Uncharacterized protein</fullName>
    </submittedName>
</protein>
<keyword evidence="3" id="KW-1185">Reference proteome</keyword>
<feature type="compositionally biased region" description="Low complexity" evidence="1">
    <location>
        <begin position="77"/>
        <end position="95"/>
    </location>
</feature>
<accession>A0A4Z2F9A9</accession>
<sequence length="108" mass="11860">MSQTLKESDLWCPDKMTRNSFMTLPPAVCTIIQMNTRMSAGSAVRARPSSRPTHHHHHLHPSPSPPHPSPPPPPPITTTTTTTPIIITPITSTTSTHHHQTFFVNAST</sequence>
<evidence type="ECO:0000256" key="1">
    <source>
        <dbReference type="SAM" id="MobiDB-lite"/>
    </source>
</evidence>
<dbReference type="Proteomes" id="UP000314294">
    <property type="component" value="Unassembled WGS sequence"/>
</dbReference>
<name>A0A4Z2F9A9_9TELE</name>
<dbReference type="AlphaFoldDB" id="A0A4Z2F9A9"/>
<evidence type="ECO:0000313" key="3">
    <source>
        <dbReference type="Proteomes" id="UP000314294"/>
    </source>
</evidence>
<evidence type="ECO:0000313" key="2">
    <source>
        <dbReference type="EMBL" id="TNN37768.1"/>
    </source>
</evidence>
<comment type="caution">
    <text evidence="2">The sequence shown here is derived from an EMBL/GenBank/DDBJ whole genome shotgun (WGS) entry which is preliminary data.</text>
</comment>
<gene>
    <name evidence="2" type="ORF">EYF80_052069</name>
</gene>
<feature type="compositionally biased region" description="Pro residues" evidence="1">
    <location>
        <begin position="62"/>
        <end position="76"/>
    </location>
</feature>
<organism evidence="2 3">
    <name type="scientific">Liparis tanakae</name>
    <name type="common">Tanaka's snailfish</name>
    <dbReference type="NCBI Taxonomy" id="230148"/>
    <lineage>
        <taxon>Eukaryota</taxon>
        <taxon>Metazoa</taxon>
        <taxon>Chordata</taxon>
        <taxon>Craniata</taxon>
        <taxon>Vertebrata</taxon>
        <taxon>Euteleostomi</taxon>
        <taxon>Actinopterygii</taxon>
        <taxon>Neopterygii</taxon>
        <taxon>Teleostei</taxon>
        <taxon>Neoteleostei</taxon>
        <taxon>Acanthomorphata</taxon>
        <taxon>Eupercaria</taxon>
        <taxon>Perciformes</taxon>
        <taxon>Cottioidei</taxon>
        <taxon>Cottales</taxon>
        <taxon>Liparidae</taxon>
        <taxon>Liparis</taxon>
    </lineage>
</organism>
<dbReference type="EMBL" id="SRLO01001444">
    <property type="protein sequence ID" value="TNN37768.1"/>
    <property type="molecule type" value="Genomic_DNA"/>
</dbReference>
<reference evidence="2 3" key="1">
    <citation type="submission" date="2019-03" db="EMBL/GenBank/DDBJ databases">
        <title>First draft genome of Liparis tanakae, snailfish: a comprehensive survey of snailfish specific genes.</title>
        <authorList>
            <person name="Kim W."/>
            <person name="Song I."/>
            <person name="Jeong J.-H."/>
            <person name="Kim D."/>
            <person name="Kim S."/>
            <person name="Ryu S."/>
            <person name="Song J.Y."/>
            <person name="Lee S.K."/>
        </authorList>
    </citation>
    <scope>NUCLEOTIDE SEQUENCE [LARGE SCALE GENOMIC DNA]</scope>
    <source>
        <tissue evidence="2">Muscle</tissue>
    </source>
</reference>
<proteinExistence type="predicted"/>